<feature type="domain" description="HTH asnC-type" evidence="4">
    <location>
        <begin position="6"/>
        <end position="73"/>
    </location>
</feature>
<dbReference type="EMBL" id="SMAH01000007">
    <property type="protein sequence ID" value="TCS97886.1"/>
    <property type="molecule type" value="Genomic_DNA"/>
</dbReference>
<sequence>MKDYSIDTVDIALLDALQDDASLSWAALGQRCGVSAPTALRRVRRLQQLGLIERHTVVLRPERLAAWLGHGLTAIVEVALEHQGAEQLQAFEQRAVAERAVQQCYRVSAGPDFVLVVAVPDMAAYHALAQRLFTQAGNVRHVKAYFSVHRAKFDPRLPLPTAMVADV</sequence>
<dbReference type="Pfam" id="PF13404">
    <property type="entry name" value="HTH_AsnC-type"/>
    <property type="match status" value="1"/>
</dbReference>
<evidence type="ECO:0000259" key="4">
    <source>
        <dbReference type="PROSITE" id="PS50956"/>
    </source>
</evidence>
<keyword evidence="2" id="KW-0238">DNA-binding</keyword>
<dbReference type="InterPro" id="IPR036390">
    <property type="entry name" value="WH_DNA-bd_sf"/>
</dbReference>
<keyword evidence="8" id="KW-1185">Reference proteome</keyword>
<accession>A0A4R3LJN6</accession>
<dbReference type="SUPFAM" id="SSF46785">
    <property type="entry name" value="Winged helix' DNA-binding domain"/>
    <property type="match status" value="1"/>
</dbReference>
<evidence type="ECO:0000313" key="8">
    <source>
        <dbReference type="Proteomes" id="UP000315577"/>
    </source>
</evidence>
<dbReference type="RefSeq" id="WP_132962539.1">
    <property type="nucleotide sequence ID" value="NZ_JBKBMZ010000003.1"/>
</dbReference>
<dbReference type="InterPro" id="IPR019887">
    <property type="entry name" value="Tscrpt_reg_AsnC/Lrp_C"/>
</dbReference>
<dbReference type="Pfam" id="PF01037">
    <property type="entry name" value="AsnC_trans_reg"/>
    <property type="match status" value="1"/>
</dbReference>
<evidence type="ECO:0000313" key="5">
    <source>
        <dbReference type="EMBL" id="TCS97886.1"/>
    </source>
</evidence>
<dbReference type="Proteomes" id="UP000295536">
    <property type="component" value="Unassembled WGS sequence"/>
</dbReference>
<dbReference type="SUPFAM" id="SSF54909">
    <property type="entry name" value="Dimeric alpha+beta barrel"/>
    <property type="match status" value="1"/>
</dbReference>
<evidence type="ECO:0000256" key="1">
    <source>
        <dbReference type="ARBA" id="ARBA00023015"/>
    </source>
</evidence>
<organism evidence="5 7">
    <name type="scientific">Tepidimonas ignava</name>
    <dbReference type="NCBI Taxonomy" id="114249"/>
    <lineage>
        <taxon>Bacteria</taxon>
        <taxon>Pseudomonadati</taxon>
        <taxon>Pseudomonadota</taxon>
        <taxon>Betaproteobacteria</taxon>
        <taxon>Burkholderiales</taxon>
        <taxon>Tepidimonas</taxon>
    </lineage>
</organism>
<dbReference type="OrthoDB" id="9091488at2"/>
<name>A0A4R3LJN6_9BURK</name>
<dbReference type="PANTHER" id="PTHR30154:SF34">
    <property type="entry name" value="TRANSCRIPTIONAL REGULATOR AZLB"/>
    <property type="match status" value="1"/>
</dbReference>
<dbReference type="PRINTS" id="PR00033">
    <property type="entry name" value="HTHASNC"/>
</dbReference>
<evidence type="ECO:0000256" key="3">
    <source>
        <dbReference type="ARBA" id="ARBA00023163"/>
    </source>
</evidence>
<dbReference type="InterPro" id="IPR000485">
    <property type="entry name" value="AsnC-type_HTH_dom"/>
</dbReference>
<dbReference type="InterPro" id="IPR011008">
    <property type="entry name" value="Dimeric_a/b-barrel"/>
</dbReference>
<dbReference type="EMBL" id="VJNC01000002">
    <property type="protein sequence ID" value="TSE23748.1"/>
    <property type="molecule type" value="Genomic_DNA"/>
</dbReference>
<proteinExistence type="predicted"/>
<keyword evidence="1" id="KW-0805">Transcription regulation</keyword>
<evidence type="ECO:0000256" key="2">
    <source>
        <dbReference type="ARBA" id="ARBA00023125"/>
    </source>
</evidence>
<keyword evidence="3" id="KW-0804">Transcription</keyword>
<protein>
    <submittedName>
        <fullName evidence="5">AsnC family transcriptional regulator</fullName>
    </submittedName>
    <submittedName>
        <fullName evidence="6">Leucine-responsive regulatory protein</fullName>
    </submittedName>
</protein>
<dbReference type="Proteomes" id="UP000315577">
    <property type="component" value="Unassembled WGS sequence"/>
</dbReference>
<dbReference type="Gene3D" id="3.30.70.920">
    <property type="match status" value="1"/>
</dbReference>
<dbReference type="Gene3D" id="1.10.10.10">
    <property type="entry name" value="Winged helix-like DNA-binding domain superfamily/Winged helix DNA-binding domain"/>
    <property type="match status" value="1"/>
</dbReference>
<dbReference type="GO" id="GO:0043565">
    <property type="term" value="F:sequence-specific DNA binding"/>
    <property type="evidence" value="ECO:0007669"/>
    <property type="project" value="InterPro"/>
</dbReference>
<evidence type="ECO:0000313" key="7">
    <source>
        <dbReference type="Proteomes" id="UP000295536"/>
    </source>
</evidence>
<dbReference type="PROSITE" id="PS50956">
    <property type="entry name" value="HTH_ASNC_2"/>
    <property type="match status" value="1"/>
</dbReference>
<reference evidence="5 7" key="1">
    <citation type="submission" date="2019-03" db="EMBL/GenBank/DDBJ databases">
        <title>Genomic Encyclopedia of Type Strains, Phase IV (KMG-IV): sequencing the most valuable type-strain genomes for metagenomic binning, comparative biology and taxonomic classification.</title>
        <authorList>
            <person name="Goeker M."/>
        </authorList>
    </citation>
    <scope>NUCLEOTIDE SEQUENCE [LARGE SCALE GENOMIC DNA]</scope>
    <source>
        <strain evidence="5 7">DSM 12034</strain>
    </source>
</reference>
<dbReference type="InterPro" id="IPR019888">
    <property type="entry name" value="Tscrpt_reg_AsnC-like"/>
</dbReference>
<dbReference type="GO" id="GO:0043200">
    <property type="term" value="P:response to amino acid"/>
    <property type="evidence" value="ECO:0007669"/>
    <property type="project" value="TreeGrafter"/>
</dbReference>
<reference evidence="6 8" key="2">
    <citation type="submission" date="2019-07" db="EMBL/GenBank/DDBJ databases">
        <title>Tepidimonas ignava SPS-1037 draft genome.</title>
        <authorList>
            <person name="Da Costa M.S."/>
            <person name="Froufe H.J.C."/>
            <person name="Egas C."/>
            <person name="Albuquerque L."/>
        </authorList>
    </citation>
    <scope>NUCLEOTIDE SEQUENCE [LARGE SCALE GENOMIC DNA]</scope>
    <source>
        <strain evidence="6 8">SPS-1037</strain>
    </source>
</reference>
<comment type="caution">
    <text evidence="5">The sequence shown here is derived from an EMBL/GenBank/DDBJ whole genome shotgun (WGS) entry which is preliminary data.</text>
</comment>
<dbReference type="InterPro" id="IPR036388">
    <property type="entry name" value="WH-like_DNA-bd_sf"/>
</dbReference>
<dbReference type="SMART" id="SM00344">
    <property type="entry name" value="HTH_ASNC"/>
    <property type="match status" value="1"/>
</dbReference>
<dbReference type="PANTHER" id="PTHR30154">
    <property type="entry name" value="LEUCINE-RESPONSIVE REGULATORY PROTEIN"/>
    <property type="match status" value="1"/>
</dbReference>
<dbReference type="AlphaFoldDB" id="A0A4R3LJN6"/>
<dbReference type="GO" id="GO:0005829">
    <property type="term" value="C:cytosol"/>
    <property type="evidence" value="ECO:0007669"/>
    <property type="project" value="TreeGrafter"/>
</dbReference>
<evidence type="ECO:0000313" key="6">
    <source>
        <dbReference type="EMBL" id="TSE23748.1"/>
    </source>
</evidence>
<gene>
    <name evidence="6" type="primary">lrp_1</name>
    <name evidence="5" type="ORF">EDC36_10793</name>
    <name evidence="6" type="ORF">Tigna_00442</name>
</gene>